<dbReference type="PROSITE" id="PS51197">
    <property type="entry name" value="HTH_RRF2_2"/>
    <property type="match status" value="1"/>
</dbReference>
<name>A0ABS7MI11_9ACTN</name>
<evidence type="ECO:0000313" key="3">
    <source>
        <dbReference type="Proteomes" id="UP000700908"/>
    </source>
</evidence>
<dbReference type="PANTHER" id="PTHR33221">
    <property type="entry name" value="WINGED HELIX-TURN-HELIX TRANSCRIPTIONAL REGULATOR, RRF2 FAMILY"/>
    <property type="match status" value="1"/>
</dbReference>
<reference evidence="2 3" key="1">
    <citation type="submission" date="2021-08" db="EMBL/GenBank/DDBJ databases">
        <title>Collinsella faecalis sp. nov. isolated from swine faeces.</title>
        <authorList>
            <person name="Oh B.S."/>
            <person name="Lee J.H."/>
        </authorList>
    </citation>
    <scope>NUCLEOTIDE SEQUENCE [LARGE SCALE GENOMIC DNA]</scope>
    <source>
        <strain evidence="2 3">AGMB00827</strain>
    </source>
</reference>
<gene>
    <name evidence="2" type="ORF">K6V98_01310</name>
</gene>
<dbReference type="SUPFAM" id="SSF46785">
    <property type="entry name" value="Winged helix' DNA-binding domain"/>
    <property type="match status" value="1"/>
</dbReference>
<dbReference type="Pfam" id="PF02082">
    <property type="entry name" value="Rrf2"/>
    <property type="match status" value="1"/>
</dbReference>
<dbReference type="RefSeq" id="WP_222198715.1">
    <property type="nucleotide sequence ID" value="NZ_JAIMFO010000004.1"/>
</dbReference>
<evidence type="ECO:0000313" key="2">
    <source>
        <dbReference type="EMBL" id="MBY4797006.1"/>
    </source>
</evidence>
<dbReference type="InterPro" id="IPR036390">
    <property type="entry name" value="WH_DNA-bd_sf"/>
</dbReference>
<accession>A0ABS7MI11</accession>
<comment type="caution">
    <text evidence="2">The sequence shown here is derived from an EMBL/GenBank/DDBJ whole genome shotgun (WGS) entry which is preliminary data.</text>
</comment>
<dbReference type="EMBL" id="JAIMFO010000004">
    <property type="protein sequence ID" value="MBY4797006.1"/>
    <property type="molecule type" value="Genomic_DNA"/>
</dbReference>
<dbReference type="Proteomes" id="UP000700908">
    <property type="component" value="Unassembled WGS sequence"/>
</dbReference>
<dbReference type="InterPro" id="IPR036388">
    <property type="entry name" value="WH-like_DNA-bd_sf"/>
</dbReference>
<organism evidence="2 3">
    <name type="scientific">Collinsella ureilytica</name>
    <dbReference type="NCBI Taxonomy" id="2869515"/>
    <lineage>
        <taxon>Bacteria</taxon>
        <taxon>Bacillati</taxon>
        <taxon>Actinomycetota</taxon>
        <taxon>Coriobacteriia</taxon>
        <taxon>Coriobacteriales</taxon>
        <taxon>Coriobacteriaceae</taxon>
        <taxon>Collinsella</taxon>
    </lineage>
</organism>
<keyword evidence="3" id="KW-1185">Reference proteome</keyword>
<evidence type="ECO:0000256" key="1">
    <source>
        <dbReference type="ARBA" id="ARBA00023125"/>
    </source>
</evidence>
<dbReference type="Gene3D" id="1.10.10.10">
    <property type="entry name" value="Winged helix-like DNA-binding domain superfamily/Winged helix DNA-binding domain"/>
    <property type="match status" value="1"/>
</dbReference>
<dbReference type="NCBIfam" id="TIGR00738">
    <property type="entry name" value="rrf2_super"/>
    <property type="match status" value="1"/>
</dbReference>
<dbReference type="InterPro" id="IPR000944">
    <property type="entry name" value="Tscrpt_reg_Rrf2"/>
</dbReference>
<sequence length="152" mass="16104">MLVTSKGRYALRLMIHLAAFAECGVRVSLRSVAEKERISLKYLEQLVRPLQAAGLIRGVRGKGGGYILARPAANITAGEVLRAAEGDAGAVACEGLEGLCARSEMCSTVRFWSGLEEAIEHYVDGFTLADLAHIPNLELGMGPKAAASQSCS</sequence>
<proteinExistence type="predicted"/>
<protein>
    <submittedName>
        <fullName evidence="2">Rrf2 family transcriptional regulator</fullName>
    </submittedName>
</protein>
<keyword evidence="1" id="KW-0238">DNA-binding</keyword>
<dbReference type="PANTHER" id="PTHR33221:SF5">
    <property type="entry name" value="HTH-TYPE TRANSCRIPTIONAL REGULATOR ISCR"/>
    <property type="match status" value="1"/>
</dbReference>